<accession>A0A4D9DQ80</accession>
<organism evidence="2 3">
    <name type="scientific">Platysternon megacephalum</name>
    <name type="common">big-headed turtle</name>
    <dbReference type="NCBI Taxonomy" id="55544"/>
    <lineage>
        <taxon>Eukaryota</taxon>
        <taxon>Metazoa</taxon>
        <taxon>Chordata</taxon>
        <taxon>Craniata</taxon>
        <taxon>Vertebrata</taxon>
        <taxon>Euteleostomi</taxon>
        <taxon>Archelosauria</taxon>
        <taxon>Testudinata</taxon>
        <taxon>Testudines</taxon>
        <taxon>Cryptodira</taxon>
        <taxon>Durocryptodira</taxon>
        <taxon>Testudinoidea</taxon>
        <taxon>Platysternidae</taxon>
        <taxon>Platysternon</taxon>
    </lineage>
</organism>
<reference evidence="2 3" key="1">
    <citation type="submission" date="2019-04" db="EMBL/GenBank/DDBJ databases">
        <title>Draft genome of the big-headed turtle Platysternon megacephalum.</title>
        <authorList>
            <person name="Gong S."/>
        </authorList>
    </citation>
    <scope>NUCLEOTIDE SEQUENCE [LARGE SCALE GENOMIC DNA]</scope>
    <source>
        <strain evidence="2">DO16091913</strain>
        <tissue evidence="2">Muscle</tissue>
    </source>
</reference>
<reference evidence="2 3" key="2">
    <citation type="submission" date="2019-04" db="EMBL/GenBank/DDBJ databases">
        <title>The genome sequence of big-headed turtle.</title>
        <authorList>
            <person name="Gong S."/>
        </authorList>
    </citation>
    <scope>NUCLEOTIDE SEQUENCE [LARGE SCALE GENOMIC DNA]</scope>
    <source>
        <strain evidence="2">DO16091913</strain>
        <tissue evidence="2">Muscle</tissue>
    </source>
</reference>
<dbReference type="EMBL" id="QXTE01000312">
    <property type="protein sequence ID" value="TFJ99680.1"/>
    <property type="molecule type" value="Genomic_DNA"/>
</dbReference>
<dbReference type="Proteomes" id="UP000297703">
    <property type="component" value="Unassembled WGS sequence"/>
</dbReference>
<name>A0A4D9DQ80_9SAUR</name>
<evidence type="ECO:0000313" key="3">
    <source>
        <dbReference type="Proteomes" id="UP000297703"/>
    </source>
</evidence>
<feature type="region of interest" description="Disordered" evidence="1">
    <location>
        <begin position="126"/>
        <end position="146"/>
    </location>
</feature>
<evidence type="ECO:0000256" key="1">
    <source>
        <dbReference type="SAM" id="MobiDB-lite"/>
    </source>
</evidence>
<evidence type="ECO:0000313" key="2">
    <source>
        <dbReference type="EMBL" id="TFJ99680.1"/>
    </source>
</evidence>
<feature type="region of interest" description="Disordered" evidence="1">
    <location>
        <begin position="1"/>
        <end position="50"/>
    </location>
</feature>
<sequence length="146" mass="15033">MGTVPLAGEPHQAAPPASAHCPSPQQLGSRRVSAAGRQDTAGSPLSPYSAHDGALGTIVTNVILCLLRRAACRMAQLMGGEVPCCWEARASSHLLPGTAPAGTTPERLHLSYSPLNCLDCPPGSSHASSNLTPTEPQNTAMERTAS</sequence>
<feature type="compositionally biased region" description="Low complexity" evidence="1">
    <location>
        <begin position="10"/>
        <end position="26"/>
    </location>
</feature>
<gene>
    <name evidence="2" type="ORF">DR999_PMT18276</name>
</gene>
<dbReference type="AlphaFoldDB" id="A0A4D9DQ80"/>
<keyword evidence="3" id="KW-1185">Reference proteome</keyword>
<comment type="caution">
    <text evidence="2">The sequence shown here is derived from an EMBL/GenBank/DDBJ whole genome shotgun (WGS) entry which is preliminary data.</text>
</comment>
<protein>
    <submittedName>
        <fullName evidence="2">Tripartite motif-containing protein 54</fullName>
    </submittedName>
</protein>
<proteinExistence type="predicted"/>